<accession>A0A9P0CKK7</accession>
<dbReference type="Proteomes" id="UP001153636">
    <property type="component" value="Chromosome 12"/>
</dbReference>
<dbReference type="AlphaFoldDB" id="A0A9P0CKK7"/>
<organism evidence="1 2">
    <name type="scientific">Psylliodes chrysocephalus</name>
    <dbReference type="NCBI Taxonomy" id="3402493"/>
    <lineage>
        <taxon>Eukaryota</taxon>
        <taxon>Metazoa</taxon>
        <taxon>Ecdysozoa</taxon>
        <taxon>Arthropoda</taxon>
        <taxon>Hexapoda</taxon>
        <taxon>Insecta</taxon>
        <taxon>Pterygota</taxon>
        <taxon>Neoptera</taxon>
        <taxon>Endopterygota</taxon>
        <taxon>Coleoptera</taxon>
        <taxon>Polyphaga</taxon>
        <taxon>Cucujiformia</taxon>
        <taxon>Chrysomeloidea</taxon>
        <taxon>Chrysomelidae</taxon>
        <taxon>Galerucinae</taxon>
        <taxon>Alticini</taxon>
        <taxon>Psylliodes</taxon>
    </lineage>
</organism>
<evidence type="ECO:0000313" key="2">
    <source>
        <dbReference type="Proteomes" id="UP001153636"/>
    </source>
</evidence>
<protein>
    <submittedName>
        <fullName evidence="1">Uncharacterized protein</fullName>
    </submittedName>
</protein>
<dbReference type="EMBL" id="OV651824">
    <property type="protein sequence ID" value="CAH1101773.1"/>
    <property type="molecule type" value="Genomic_DNA"/>
</dbReference>
<keyword evidence="2" id="KW-1185">Reference proteome</keyword>
<gene>
    <name evidence="1" type="ORF">PSYICH_LOCUS3019</name>
</gene>
<proteinExistence type="predicted"/>
<sequence>MGRSGIKNKNLRLNQFRKSRRLLRKRCLTSFEKSVHENVLQSVENTVHETRQLESVTKENLDTINSLETTKSHPLFLEEVIETERGQMDHENSENTSLSGRRLIDVSYFFQKLLNGEKHKPFECDITDMTLVQEVQKRRSPSSNMFVPVILRKELEKNSKRLRFAISKAAKYRIAENTSFDEKIKNLKKDIINAPSHVFGEHLKCQEIKYFKCDKTDVNNLVPPMKECGLYRDVEICLNRIILNIDSLLYNMDNNTAEHYNSLVSEAFSYLRCEPNIERNFQTYFESGMTPSAAKTYHEMQLIEKYGADIFTYLANGHLNPIDNYVYYFKNGELQDMVTEQNKI</sequence>
<dbReference type="OrthoDB" id="6779242at2759"/>
<reference evidence="1" key="1">
    <citation type="submission" date="2022-01" db="EMBL/GenBank/DDBJ databases">
        <authorList>
            <person name="King R."/>
        </authorList>
    </citation>
    <scope>NUCLEOTIDE SEQUENCE</scope>
</reference>
<evidence type="ECO:0000313" key="1">
    <source>
        <dbReference type="EMBL" id="CAH1101773.1"/>
    </source>
</evidence>
<name>A0A9P0CKK7_9CUCU</name>